<sequence>MIIIVQIVLVLAVILVALALMRGGSNARHLAIRRILLLIFAAAAVFSIFFPAVLSSVAEILGVGRGTDLVLYATIICFFVYMATTYQRFRSLEISITKLSRRLALDETEHPGERGLPSMSSGTVDADGNTQPLQGPR</sequence>
<organism evidence="3 4">
    <name type="scientific">Arthrobacter gengyunqii</name>
    <dbReference type="NCBI Taxonomy" id="2886940"/>
    <lineage>
        <taxon>Bacteria</taxon>
        <taxon>Bacillati</taxon>
        <taxon>Actinomycetota</taxon>
        <taxon>Actinomycetes</taxon>
        <taxon>Micrococcales</taxon>
        <taxon>Micrococcaceae</taxon>
        <taxon>Arthrobacter</taxon>
    </lineage>
</organism>
<feature type="transmembrane region" description="Helical" evidence="2">
    <location>
        <begin position="6"/>
        <end position="23"/>
    </location>
</feature>
<evidence type="ECO:0000256" key="2">
    <source>
        <dbReference type="SAM" id="Phobius"/>
    </source>
</evidence>
<dbReference type="EMBL" id="JAJFZQ010000008">
    <property type="protein sequence ID" value="MCC3267162.1"/>
    <property type="molecule type" value="Genomic_DNA"/>
</dbReference>
<feature type="transmembrane region" description="Helical" evidence="2">
    <location>
        <begin position="69"/>
        <end position="86"/>
    </location>
</feature>
<keyword evidence="4" id="KW-1185">Reference proteome</keyword>
<gene>
    <name evidence="3" type="ORF">LJ752_14060</name>
</gene>
<dbReference type="Proteomes" id="UP001139168">
    <property type="component" value="Unassembled WGS sequence"/>
</dbReference>
<accession>A0ABS8GKJ2</accession>
<keyword evidence="2" id="KW-0472">Membrane</keyword>
<reference evidence="3" key="1">
    <citation type="submission" date="2021-10" db="EMBL/GenBank/DDBJ databases">
        <title>Novel species in genus Arthrobacter.</title>
        <authorList>
            <person name="Liu Y."/>
        </authorList>
    </citation>
    <scope>NUCLEOTIDE SEQUENCE</scope>
    <source>
        <strain evidence="3">Zg-Y786</strain>
    </source>
</reference>
<keyword evidence="2" id="KW-0812">Transmembrane</keyword>
<protein>
    <submittedName>
        <fullName evidence="3">DUF2304 domain-containing protein</fullName>
    </submittedName>
</protein>
<dbReference type="RefSeq" id="WP_227892092.1">
    <property type="nucleotide sequence ID" value="NZ_JAJFZQ010000008.1"/>
</dbReference>
<dbReference type="Pfam" id="PF10066">
    <property type="entry name" value="DUF2304"/>
    <property type="match status" value="1"/>
</dbReference>
<feature type="compositionally biased region" description="Polar residues" evidence="1">
    <location>
        <begin position="118"/>
        <end position="137"/>
    </location>
</feature>
<feature type="transmembrane region" description="Helical" evidence="2">
    <location>
        <begin position="35"/>
        <end position="57"/>
    </location>
</feature>
<feature type="region of interest" description="Disordered" evidence="1">
    <location>
        <begin position="107"/>
        <end position="137"/>
    </location>
</feature>
<name>A0ABS8GKJ2_9MICC</name>
<proteinExistence type="predicted"/>
<evidence type="ECO:0000313" key="4">
    <source>
        <dbReference type="Proteomes" id="UP001139168"/>
    </source>
</evidence>
<keyword evidence="2" id="KW-1133">Transmembrane helix</keyword>
<evidence type="ECO:0000256" key="1">
    <source>
        <dbReference type="SAM" id="MobiDB-lite"/>
    </source>
</evidence>
<dbReference type="InterPro" id="IPR019277">
    <property type="entry name" value="DUF2304"/>
</dbReference>
<comment type="caution">
    <text evidence="3">The sequence shown here is derived from an EMBL/GenBank/DDBJ whole genome shotgun (WGS) entry which is preliminary data.</text>
</comment>
<evidence type="ECO:0000313" key="3">
    <source>
        <dbReference type="EMBL" id="MCC3267162.1"/>
    </source>
</evidence>